<gene>
    <name evidence="1" type="ORF">CK203_096578</name>
</gene>
<dbReference type="EMBL" id="QGNW01001675">
    <property type="protein sequence ID" value="RVW33486.1"/>
    <property type="molecule type" value="Genomic_DNA"/>
</dbReference>
<evidence type="ECO:0000313" key="2">
    <source>
        <dbReference type="Proteomes" id="UP000288805"/>
    </source>
</evidence>
<sequence>MCPKGVWNWLSEKSKSLGEVAACGWKEASRGWKGKDVMREGEACSNGVSKGSAGLYKKGDAFGVAKRGLGSGLGRASPLLKEPMGTFAMSFSLATSKVGIAVKWSHRGGPFLFDNALLEEAARFSSTSPLLMFSVGDLGASSFSLDVSNVSLDGRRSADLGFQKRAVERSCLEVDLIKMVWVDGSEVALEGWLD</sequence>
<proteinExistence type="predicted"/>
<dbReference type="AlphaFoldDB" id="A0A438DDJ2"/>
<evidence type="ECO:0000313" key="1">
    <source>
        <dbReference type="EMBL" id="RVW33486.1"/>
    </source>
</evidence>
<organism evidence="1 2">
    <name type="scientific">Vitis vinifera</name>
    <name type="common">Grape</name>
    <dbReference type="NCBI Taxonomy" id="29760"/>
    <lineage>
        <taxon>Eukaryota</taxon>
        <taxon>Viridiplantae</taxon>
        <taxon>Streptophyta</taxon>
        <taxon>Embryophyta</taxon>
        <taxon>Tracheophyta</taxon>
        <taxon>Spermatophyta</taxon>
        <taxon>Magnoliopsida</taxon>
        <taxon>eudicotyledons</taxon>
        <taxon>Gunneridae</taxon>
        <taxon>Pentapetalae</taxon>
        <taxon>rosids</taxon>
        <taxon>Vitales</taxon>
        <taxon>Vitaceae</taxon>
        <taxon>Viteae</taxon>
        <taxon>Vitis</taxon>
    </lineage>
</organism>
<protein>
    <submittedName>
        <fullName evidence="1">Uncharacterized protein</fullName>
    </submittedName>
</protein>
<comment type="caution">
    <text evidence="1">The sequence shown here is derived from an EMBL/GenBank/DDBJ whole genome shotgun (WGS) entry which is preliminary data.</text>
</comment>
<accession>A0A438DDJ2</accession>
<name>A0A438DDJ2_VITVI</name>
<dbReference type="Proteomes" id="UP000288805">
    <property type="component" value="Unassembled WGS sequence"/>
</dbReference>
<reference evidence="1 2" key="1">
    <citation type="journal article" date="2018" name="PLoS Genet.">
        <title>Population sequencing reveals clonal diversity and ancestral inbreeding in the grapevine cultivar Chardonnay.</title>
        <authorList>
            <person name="Roach M.J."/>
            <person name="Johnson D.L."/>
            <person name="Bohlmann J."/>
            <person name="van Vuuren H.J."/>
            <person name="Jones S.J."/>
            <person name="Pretorius I.S."/>
            <person name="Schmidt S.A."/>
            <person name="Borneman A.R."/>
        </authorList>
    </citation>
    <scope>NUCLEOTIDE SEQUENCE [LARGE SCALE GENOMIC DNA]</scope>
    <source>
        <strain evidence="2">cv. Chardonnay</strain>
        <tissue evidence="1">Leaf</tissue>
    </source>
</reference>